<evidence type="ECO:0000313" key="2">
    <source>
        <dbReference type="EMBL" id="SDC77200.1"/>
    </source>
</evidence>
<proteinExistence type="predicted"/>
<feature type="domain" description="N-acetyltransferase" evidence="1">
    <location>
        <begin position="4"/>
        <end position="174"/>
    </location>
</feature>
<dbReference type="InterPro" id="IPR016181">
    <property type="entry name" value="Acyl_CoA_acyltransferase"/>
</dbReference>
<evidence type="ECO:0000313" key="3">
    <source>
        <dbReference type="Proteomes" id="UP000242662"/>
    </source>
</evidence>
<gene>
    <name evidence="2" type="ORF">SAMN05421737_11618</name>
</gene>
<dbReference type="PANTHER" id="PTHR43617">
    <property type="entry name" value="L-AMINO ACID N-ACETYLTRANSFERASE"/>
    <property type="match status" value="1"/>
</dbReference>
<dbReference type="SUPFAM" id="SSF55729">
    <property type="entry name" value="Acyl-CoA N-acyltransferases (Nat)"/>
    <property type="match status" value="1"/>
</dbReference>
<dbReference type="OrthoDB" id="5292888at2"/>
<dbReference type="STRING" id="1464122.SAMN05421737_11618"/>
<dbReference type="Pfam" id="PF00583">
    <property type="entry name" value="Acetyltransf_1"/>
    <property type="match status" value="1"/>
</dbReference>
<dbReference type="Proteomes" id="UP000242662">
    <property type="component" value="Unassembled WGS sequence"/>
</dbReference>
<dbReference type="Gene3D" id="3.40.630.30">
    <property type="match status" value="1"/>
</dbReference>
<dbReference type="GO" id="GO:0005840">
    <property type="term" value="C:ribosome"/>
    <property type="evidence" value="ECO:0007669"/>
    <property type="project" value="UniProtKB-KW"/>
</dbReference>
<organism evidence="2 3">
    <name type="scientific">Shouchella lonarensis</name>
    <dbReference type="NCBI Taxonomy" id="1464122"/>
    <lineage>
        <taxon>Bacteria</taxon>
        <taxon>Bacillati</taxon>
        <taxon>Bacillota</taxon>
        <taxon>Bacilli</taxon>
        <taxon>Bacillales</taxon>
        <taxon>Bacillaceae</taxon>
        <taxon>Shouchella</taxon>
    </lineage>
</organism>
<dbReference type="GO" id="GO:0016747">
    <property type="term" value="F:acyltransferase activity, transferring groups other than amino-acyl groups"/>
    <property type="evidence" value="ECO:0007669"/>
    <property type="project" value="InterPro"/>
</dbReference>
<reference evidence="3" key="1">
    <citation type="submission" date="2016-09" db="EMBL/GenBank/DDBJ databases">
        <authorList>
            <person name="Varghese N."/>
            <person name="Submissions S."/>
        </authorList>
    </citation>
    <scope>NUCLEOTIDE SEQUENCE [LARGE SCALE GENOMIC DNA]</scope>
    <source>
        <strain evidence="3">25nlg</strain>
    </source>
</reference>
<keyword evidence="2" id="KW-0689">Ribosomal protein</keyword>
<keyword evidence="2" id="KW-0687">Ribonucleoprotein</keyword>
<protein>
    <submittedName>
        <fullName evidence="2">Ribosomal protein S18 acetylase RimI</fullName>
    </submittedName>
</protein>
<dbReference type="EMBL" id="FMYM01000016">
    <property type="protein sequence ID" value="SDC77200.1"/>
    <property type="molecule type" value="Genomic_DNA"/>
</dbReference>
<dbReference type="InterPro" id="IPR000182">
    <property type="entry name" value="GNAT_dom"/>
</dbReference>
<name>A0A1G6PAA1_9BACI</name>
<keyword evidence="3" id="KW-1185">Reference proteome</keyword>
<dbReference type="InterPro" id="IPR050276">
    <property type="entry name" value="MshD_Acetyltransferase"/>
</dbReference>
<sequence>MIMTTIRNATVKDAASIARVHVDSWRTTYKGIINQSYLDQLCYEEKEKIWRAYFHKDTGLPIRNDTALIVATCDNEVVGFVTGGPERKKAGIDAELYAIYLRDTYQRQGIGQRLLSSLITELEKCGNSLKNMLIRVIPDNRHDAFYRKLGAVDDHEVTFQLSGQTLTEVALRWDDIPRLKQLCSS</sequence>
<accession>A0A1G6PAA1</accession>
<evidence type="ECO:0000259" key="1">
    <source>
        <dbReference type="PROSITE" id="PS51186"/>
    </source>
</evidence>
<dbReference type="PROSITE" id="PS51186">
    <property type="entry name" value="GNAT"/>
    <property type="match status" value="1"/>
</dbReference>
<dbReference type="PANTHER" id="PTHR43617:SF30">
    <property type="entry name" value="HISTONE ACETYLTRANSFERASE"/>
    <property type="match status" value="1"/>
</dbReference>
<dbReference type="AlphaFoldDB" id="A0A1G6PAA1"/>
<dbReference type="CDD" id="cd04301">
    <property type="entry name" value="NAT_SF"/>
    <property type="match status" value="1"/>
</dbReference>